<dbReference type="Proteomes" id="UP000315995">
    <property type="component" value="Chromosome"/>
</dbReference>
<feature type="binding site" evidence="3">
    <location>
        <position position="374"/>
    </location>
    <ligand>
        <name>Mn(2+)</name>
        <dbReference type="ChEBI" id="CHEBI:29035"/>
        <label>2</label>
    </ligand>
</feature>
<dbReference type="InterPro" id="IPR036264">
    <property type="entry name" value="Bact_exopeptidase_dim_dom"/>
</dbReference>
<dbReference type="Gene3D" id="3.40.630.10">
    <property type="entry name" value="Zn peptidases"/>
    <property type="match status" value="1"/>
</dbReference>
<comment type="cofactor">
    <cofactor evidence="3">
        <name>Mn(2+)</name>
        <dbReference type="ChEBI" id="CHEBI:29035"/>
    </cofactor>
    <text evidence="3">The Mn(2+) ion enhances activity.</text>
</comment>
<dbReference type="InterPro" id="IPR011650">
    <property type="entry name" value="Peptidase_M20_dimer"/>
</dbReference>
<feature type="binding site" evidence="3">
    <location>
        <position position="115"/>
    </location>
    <ligand>
        <name>Mn(2+)</name>
        <dbReference type="ChEBI" id="CHEBI:29035"/>
        <label>2</label>
    </ligand>
</feature>
<keyword evidence="2 5" id="KW-0378">Hydrolase</keyword>
<dbReference type="PANTHER" id="PTHR11014">
    <property type="entry name" value="PEPTIDASE M20 FAMILY MEMBER"/>
    <property type="match status" value="1"/>
</dbReference>
<feature type="binding site" evidence="3">
    <location>
        <position position="174"/>
    </location>
    <ligand>
        <name>Mn(2+)</name>
        <dbReference type="ChEBI" id="CHEBI:29035"/>
        <label>2</label>
    </ligand>
</feature>
<protein>
    <submittedName>
        <fullName evidence="5">Amidohydrolase</fullName>
    </submittedName>
</protein>
<evidence type="ECO:0000313" key="6">
    <source>
        <dbReference type="Proteomes" id="UP000315995"/>
    </source>
</evidence>
<dbReference type="Gene3D" id="3.30.70.360">
    <property type="match status" value="1"/>
</dbReference>
<dbReference type="NCBIfam" id="TIGR01891">
    <property type="entry name" value="amidohydrolases"/>
    <property type="match status" value="1"/>
</dbReference>
<feature type="binding site" evidence="3">
    <location>
        <position position="113"/>
    </location>
    <ligand>
        <name>Mn(2+)</name>
        <dbReference type="ChEBI" id="CHEBI:29035"/>
        <label>2</label>
    </ligand>
</feature>
<comment type="similarity">
    <text evidence="1">Belongs to the peptidase M20 family.</text>
</comment>
<keyword evidence="6" id="KW-1185">Reference proteome</keyword>
<keyword evidence="3" id="KW-0479">Metal-binding</keyword>
<dbReference type="AlphaFoldDB" id="A0A4Y6PU34"/>
<dbReference type="RefSeq" id="WP_141198312.1">
    <property type="nucleotide sequence ID" value="NZ_CP041186.1"/>
</dbReference>
<name>A0A4Y6PU34_PERCE</name>
<evidence type="ECO:0000256" key="3">
    <source>
        <dbReference type="PIRSR" id="PIRSR005962-1"/>
    </source>
</evidence>
<dbReference type="GO" id="GO:0046872">
    <property type="term" value="F:metal ion binding"/>
    <property type="evidence" value="ECO:0007669"/>
    <property type="project" value="UniProtKB-KW"/>
</dbReference>
<dbReference type="GO" id="GO:0016787">
    <property type="term" value="F:hydrolase activity"/>
    <property type="evidence" value="ECO:0007669"/>
    <property type="project" value="UniProtKB-KW"/>
</dbReference>
<keyword evidence="3" id="KW-0464">Manganese</keyword>
<proteinExistence type="inferred from homology"/>
<dbReference type="PANTHER" id="PTHR11014:SF63">
    <property type="entry name" value="METALLOPEPTIDASE, PUTATIVE (AFU_ORTHOLOGUE AFUA_6G09600)-RELATED"/>
    <property type="match status" value="1"/>
</dbReference>
<feature type="domain" description="Peptidase M20 dimerisation" evidence="4">
    <location>
        <begin position="198"/>
        <end position="287"/>
    </location>
</feature>
<dbReference type="OrthoDB" id="9777385at2"/>
<gene>
    <name evidence="5" type="ORF">FIV42_14095</name>
</gene>
<accession>A0A4Y6PU34</accession>
<evidence type="ECO:0000256" key="2">
    <source>
        <dbReference type="ARBA" id="ARBA00022801"/>
    </source>
</evidence>
<dbReference type="FunFam" id="3.30.70.360:FF:000014">
    <property type="entry name" value="N-acyl-L-amino acid amidohydrolase"/>
    <property type="match status" value="1"/>
</dbReference>
<evidence type="ECO:0000256" key="1">
    <source>
        <dbReference type="ARBA" id="ARBA00006153"/>
    </source>
</evidence>
<dbReference type="SUPFAM" id="SSF53187">
    <property type="entry name" value="Zn-dependent exopeptidases"/>
    <property type="match status" value="1"/>
</dbReference>
<dbReference type="InterPro" id="IPR017439">
    <property type="entry name" value="Amidohydrolase"/>
</dbReference>
<dbReference type="Pfam" id="PF07687">
    <property type="entry name" value="M20_dimer"/>
    <property type="match status" value="1"/>
</dbReference>
<feature type="binding site" evidence="3">
    <location>
        <position position="149"/>
    </location>
    <ligand>
        <name>Mn(2+)</name>
        <dbReference type="ChEBI" id="CHEBI:29035"/>
        <label>2</label>
    </ligand>
</feature>
<dbReference type="InterPro" id="IPR002933">
    <property type="entry name" value="Peptidase_M20"/>
</dbReference>
<evidence type="ECO:0000259" key="4">
    <source>
        <dbReference type="Pfam" id="PF07687"/>
    </source>
</evidence>
<organism evidence="5 6">
    <name type="scientific">Persicimonas caeni</name>
    <dbReference type="NCBI Taxonomy" id="2292766"/>
    <lineage>
        <taxon>Bacteria</taxon>
        <taxon>Deltaproteobacteria</taxon>
        <taxon>Bradymonadales</taxon>
        <taxon>Bradymonadaceae</taxon>
        <taxon>Persicimonas</taxon>
    </lineage>
</organism>
<evidence type="ECO:0000313" key="5">
    <source>
        <dbReference type="EMBL" id="QDG51832.1"/>
    </source>
</evidence>
<reference evidence="5 6" key="1">
    <citation type="submission" date="2019-06" db="EMBL/GenBank/DDBJ databases">
        <title>Persicimonas caeni gen. nov., sp. nov., a predatory bacterium isolated from solar saltern.</title>
        <authorList>
            <person name="Wang S."/>
        </authorList>
    </citation>
    <scope>NUCLEOTIDE SEQUENCE [LARGE SCALE GENOMIC DNA]</scope>
    <source>
        <strain evidence="5 6">YN101</strain>
    </source>
</reference>
<dbReference type="Pfam" id="PF01546">
    <property type="entry name" value="Peptidase_M20"/>
    <property type="match status" value="1"/>
</dbReference>
<dbReference type="SUPFAM" id="SSF55031">
    <property type="entry name" value="Bacterial exopeptidase dimerisation domain"/>
    <property type="match status" value="1"/>
</dbReference>
<dbReference type="EMBL" id="CP041186">
    <property type="protein sequence ID" value="QDG51832.1"/>
    <property type="molecule type" value="Genomic_DNA"/>
</dbReference>
<dbReference type="PIRSF" id="PIRSF005962">
    <property type="entry name" value="Pept_M20D_amidohydro"/>
    <property type="match status" value="1"/>
</dbReference>
<sequence length="424" mass="46117">MQSPIDFLSQVDDILKEKTSDLISLRRELHAHPELSHKEYETTSMLAATLKDIGFDVYVREEGTGFYADLIPEDFDPAVDPTVAIRTDIDALPIKELNEVPYASQNDGVMHACGHDVHMTVATGAGMAISEIREQLTGRLRLLYQHAEEVSPGGAVDMVSFGAIEGVDAVLALHCDPELEVGRIGVREGNLTAAFDSFCIKIIGKSGHGARPHHCTDPVRVATQVANALYQMTSQYFDSRDPVVLSLGSIHAGDSPNVIPEVATMQGTLRTLSKESRERLEPVLQKVVGGICMAHGANFELEIEHGAPSVVNDPKVIGIIEQIGRDFLGDDGIYEIPLPSMGGEDFSYYLQHAPGAMFRLGTAGPGPRARHFLHSSKFDIDERAIGIGSRILARSALEVMAQLSNGELALERPRRMPIHEGIAE</sequence>
<accession>A0A5B8Y9M6</accession>